<evidence type="ECO:0000313" key="7">
    <source>
        <dbReference type="EMBL" id="SSX26240.1"/>
    </source>
</evidence>
<dbReference type="Pfam" id="PF00514">
    <property type="entry name" value="Arm"/>
    <property type="match status" value="7"/>
</dbReference>
<organism evidence="7">
    <name type="scientific">Culicoides sonorensis</name>
    <name type="common">Biting midge</name>
    <dbReference type="NCBI Taxonomy" id="179676"/>
    <lineage>
        <taxon>Eukaryota</taxon>
        <taxon>Metazoa</taxon>
        <taxon>Ecdysozoa</taxon>
        <taxon>Arthropoda</taxon>
        <taxon>Hexapoda</taxon>
        <taxon>Insecta</taxon>
        <taxon>Pterygota</taxon>
        <taxon>Neoptera</taxon>
        <taxon>Endopterygota</taxon>
        <taxon>Diptera</taxon>
        <taxon>Nematocera</taxon>
        <taxon>Chironomoidea</taxon>
        <taxon>Ceratopogonidae</taxon>
        <taxon>Ceratopogoninae</taxon>
        <taxon>Culicoides</taxon>
        <taxon>Monoculicoides</taxon>
    </lineage>
</organism>
<dbReference type="VEuPathDB" id="VectorBase:CSON013245"/>
<dbReference type="InterPro" id="IPR011989">
    <property type="entry name" value="ARM-like"/>
</dbReference>
<proteinExistence type="inferred from homology"/>
<dbReference type="EMBL" id="UFQT01000660">
    <property type="protein sequence ID" value="SSX26240.1"/>
    <property type="molecule type" value="Genomic_DNA"/>
</dbReference>
<dbReference type="SUPFAM" id="SSF48371">
    <property type="entry name" value="ARM repeat"/>
    <property type="match status" value="1"/>
</dbReference>
<dbReference type="InterPro" id="IPR016024">
    <property type="entry name" value="ARM-type_fold"/>
</dbReference>
<dbReference type="GO" id="GO:0005634">
    <property type="term" value="C:nucleus"/>
    <property type="evidence" value="ECO:0007669"/>
    <property type="project" value="UniProtKB-ARBA"/>
</dbReference>
<dbReference type="PROSITE" id="PS50176">
    <property type="entry name" value="ARM_REPEAT"/>
    <property type="match status" value="2"/>
</dbReference>
<evidence type="ECO:0000256" key="2">
    <source>
        <dbReference type="ARBA" id="ARBA00022448"/>
    </source>
</evidence>
<dbReference type="OMA" id="TVELRKX"/>
<evidence type="ECO:0000256" key="1">
    <source>
        <dbReference type="ARBA" id="ARBA00010394"/>
    </source>
</evidence>
<evidence type="ECO:0000256" key="5">
    <source>
        <dbReference type="PROSITE-ProRule" id="PRU00259"/>
    </source>
</evidence>
<comment type="similarity">
    <text evidence="1">Belongs to the importin alpha family.</text>
</comment>
<reference evidence="6" key="1">
    <citation type="submission" date="2018-04" db="EMBL/GenBank/DDBJ databases">
        <authorList>
            <person name="Go L.Y."/>
            <person name="Mitchell J.A."/>
        </authorList>
    </citation>
    <scope>NUCLEOTIDE SEQUENCE</scope>
    <source>
        <tissue evidence="6">Whole organism</tissue>
    </source>
</reference>
<sequence>MSDITKTRLQIFKNKGKDQEVNSAGNVNDPSEQLQAVQAARRLLSSDRNPPIDDLIESGILPILVTCLERDDNQMLQFEAAWALTNIASGTQAQTNQVVTAGAVPLFLKLLTSPATTVSEQAVWALGNIIGDGPALRDYVINLGVVQPLLSFIKPDIPISFLRNVTWVIVNLCRAKEPPPPMNTILEILPALNVLIHHTDVNILVDTVWALSYLTDGGNEQIQLVIESGVVPKLIPLLSHVEVKVQTAALRAVGNIVTGTDAQTQVVLNCDALSHFSSLLSHSKEKLRKEAVWFLSNITAGNQAQVQAVIDAGLLPKIIDNLSKGEFQTQKEAAWAISNLTISGNHAQILTLINHGAIPPFCDLLTCKDTQVINTDGTDPDVLNDGENFNFNQGVIQEHFQF</sequence>
<dbReference type="Gene3D" id="1.25.10.10">
    <property type="entry name" value="Leucine-rich Repeat Variant"/>
    <property type="match status" value="1"/>
</dbReference>
<dbReference type="GO" id="GO:0006607">
    <property type="term" value="P:NLS-bearing protein import into nucleus"/>
    <property type="evidence" value="ECO:0007669"/>
    <property type="project" value="UniProtKB-ARBA"/>
</dbReference>
<feature type="repeat" description="ARM" evidence="5">
    <location>
        <begin position="102"/>
        <end position="129"/>
    </location>
</feature>
<feature type="repeat" description="ARM" evidence="5">
    <location>
        <begin position="59"/>
        <end position="102"/>
    </location>
</feature>
<name>A0A336M879_CULSO</name>
<keyword evidence="3" id="KW-0677">Repeat</keyword>
<reference evidence="7" key="2">
    <citation type="submission" date="2018-07" db="EMBL/GenBank/DDBJ databases">
        <authorList>
            <person name="Quirk P.G."/>
            <person name="Krulwich T.A."/>
        </authorList>
    </citation>
    <scope>NUCLEOTIDE SEQUENCE</scope>
</reference>
<dbReference type="AlphaFoldDB" id="A0A336M879"/>
<dbReference type="FunFam" id="1.25.10.10:FF:000009">
    <property type="entry name" value="Importin subunit alpha"/>
    <property type="match status" value="1"/>
</dbReference>
<gene>
    <name evidence="7" type="primary">CSON013245</name>
</gene>
<dbReference type="EMBL" id="UFQS01000660">
    <property type="protein sequence ID" value="SSX05881.1"/>
    <property type="molecule type" value="Genomic_DNA"/>
</dbReference>
<dbReference type="SMART" id="SM00185">
    <property type="entry name" value="ARM"/>
    <property type="match status" value="8"/>
</dbReference>
<keyword evidence="2" id="KW-0813">Transport</keyword>
<keyword evidence="4" id="KW-0653">Protein transport</keyword>
<evidence type="ECO:0000256" key="4">
    <source>
        <dbReference type="ARBA" id="ARBA00022927"/>
    </source>
</evidence>
<protein>
    <submittedName>
        <fullName evidence="7">CSON013245 protein</fullName>
    </submittedName>
</protein>
<dbReference type="InterPro" id="IPR000225">
    <property type="entry name" value="Armadillo"/>
</dbReference>
<evidence type="ECO:0000313" key="6">
    <source>
        <dbReference type="EMBL" id="SSX05881.1"/>
    </source>
</evidence>
<dbReference type="PANTHER" id="PTHR23316">
    <property type="entry name" value="IMPORTIN ALPHA"/>
    <property type="match status" value="1"/>
</dbReference>
<accession>A0A336M879</accession>
<evidence type="ECO:0000256" key="3">
    <source>
        <dbReference type="ARBA" id="ARBA00022737"/>
    </source>
</evidence>